<accession>X1BC89</accession>
<dbReference type="CDD" id="cd24034">
    <property type="entry name" value="ASKHA_NBD_O66634-like_rpt1"/>
    <property type="match status" value="1"/>
</dbReference>
<dbReference type="InterPro" id="IPR002731">
    <property type="entry name" value="ATPase_BadF"/>
</dbReference>
<dbReference type="SUPFAM" id="SSF53067">
    <property type="entry name" value="Actin-like ATPase domain"/>
    <property type="match status" value="1"/>
</dbReference>
<comment type="caution">
    <text evidence="2">The sequence shown here is derived from an EMBL/GenBank/DDBJ whole genome shotgun (WGS) entry which is preliminary data.</text>
</comment>
<proteinExistence type="predicted"/>
<sequence length="220" mass="23671">MKSLGICIGATTLSTVGLHAGKDGNISTTNIFIKPHNGNPQKALLKSLKELDTDSYSRIAVTGRKFRHFVNLSSISEPEAVETALFHLNGTGKHFNAIISAGGETFMIYVLGKDGRITSVQTGNKCASGTGEFFLQQIRRMGISLDKAINIAQTEEPYMVSGRCSVFCKSDCTHATNKGVHKGRVVAGLCQMMAGKILEIIKQIPREDIIIIGGTSQNTV</sequence>
<feature type="domain" description="ATPase BadF/BadG/BcrA/BcrD type" evidence="1">
    <location>
        <begin position="92"/>
        <end position="218"/>
    </location>
</feature>
<dbReference type="EMBL" id="BART01017532">
    <property type="protein sequence ID" value="GAG78847.1"/>
    <property type="molecule type" value="Genomic_DNA"/>
</dbReference>
<dbReference type="PANTHER" id="PTHR32329:SF7">
    <property type="entry name" value="ACTIVATOR OF 2-HYDROXYACYL-COA-HYDRATASE"/>
    <property type="match status" value="1"/>
</dbReference>
<dbReference type="InterPro" id="IPR051805">
    <property type="entry name" value="Dehydratase_Activator_Redct"/>
</dbReference>
<dbReference type="PANTHER" id="PTHR32329">
    <property type="entry name" value="BIFUNCTIONAL PROTEIN [INCLUDES 2-HYDROXYACYL-COA DEHYDRATASE (N-TER) AND ITS ACTIVATOR DOMAIN (C_TERM)-RELATED"/>
    <property type="match status" value="1"/>
</dbReference>
<evidence type="ECO:0000259" key="1">
    <source>
        <dbReference type="Pfam" id="PF01869"/>
    </source>
</evidence>
<name>X1BC89_9ZZZZ</name>
<evidence type="ECO:0000313" key="2">
    <source>
        <dbReference type="EMBL" id="GAG78847.1"/>
    </source>
</evidence>
<organism evidence="2">
    <name type="scientific">marine sediment metagenome</name>
    <dbReference type="NCBI Taxonomy" id="412755"/>
    <lineage>
        <taxon>unclassified sequences</taxon>
        <taxon>metagenomes</taxon>
        <taxon>ecological metagenomes</taxon>
    </lineage>
</organism>
<protein>
    <recommendedName>
        <fullName evidence="1">ATPase BadF/BadG/BcrA/BcrD type domain-containing protein</fullName>
    </recommendedName>
</protein>
<feature type="non-terminal residue" evidence="2">
    <location>
        <position position="220"/>
    </location>
</feature>
<reference evidence="2" key="1">
    <citation type="journal article" date="2014" name="Front. Microbiol.">
        <title>High frequency of phylogenetically diverse reductive dehalogenase-homologous genes in deep subseafloor sedimentary metagenomes.</title>
        <authorList>
            <person name="Kawai M."/>
            <person name="Futagami T."/>
            <person name="Toyoda A."/>
            <person name="Takaki Y."/>
            <person name="Nishi S."/>
            <person name="Hori S."/>
            <person name="Arai W."/>
            <person name="Tsubouchi T."/>
            <person name="Morono Y."/>
            <person name="Uchiyama I."/>
            <person name="Ito T."/>
            <person name="Fujiyama A."/>
            <person name="Inagaki F."/>
            <person name="Takami H."/>
        </authorList>
    </citation>
    <scope>NUCLEOTIDE SEQUENCE</scope>
    <source>
        <strain evidence="2">Expedition CK06-06</strain>
    </source>
</reference>
<dbReference type="InterPro" id="IPR043129">
    <property type="entry name" value="ATPase_NBD"/>
</dbReference>
<dbReference type="Pfam" id="PF01869">
    <property type="entry name" value="BcrAD_BadFG"/>
    <property type="match status" value="1"/>
</dbReference>
<gene>
    <name evidence="2" type="ORF">S01H4_33339</name>
</gene>
<dbReference type="AlphaFoldDB" id="X1BC89"/>
<dbReference type="Gene3D" id="3.30.420.40">
    <property type="match status" value="2"/>
</dbReference>